<gene>
    <name evidence="9" type="primary">WBGene00101287</name>
</gene>
<dbReference type="PANTHER" id="PTHR12327">
    <property type="entry name" value="ALPHA-TUBULIN N-ACETYLTRANSFERASE 1"/>
    <property type="match status" value="1"/>
</dbReference>
<reference evidence="9" key="2">
    <citation type="submission" date="2022-06" db="UniProtKB">
        <authorList>
            <consortium name="EnsemblMetazoa"/>
        </authorList>
    </citation>
    <scope>IDENTIFICATION</scope>
    <source>
        <strain evidence="9">PS312</strain>
    </source>
</reference>
<evidence type="ECO:0000256" key="1">
    <source>
        <dbReference type="ARBA" id="ARBA00022679"/>
    </source>
</evidence>
<keyword evidence="1 8" id="KW-0808">Transferase</keyword>
<comment type="caution">
    <text evidence="8">Lacks conserved residue(s) required for the propagation of feature annotation.</text>
</comment>
<dbReference type="GO" id="GO:0000226">
    <property type="term" value="P:microtubule cytoskeleton organization"/>
    <property type="evidence" value="ECO:0000318"/>
    <property type="project" value="GO_Central"/>
</dbReference>
<dbReference type="GO" id="GO:0046872">
    <property type="term" value="F:metal ion binding"/>
    <property type="evidence" value="ECO:0007669"/>
    <property type="project" value="UniProtKB-KW"/>
</dbReference>
<dbReference type="FunFam" id="3.40.630.30:FF:000515">
    <property type="entry name" value="Uncharacterized protein"/>
    <property type="match status" value="1"/>
</dbReference>
<evidence type="ECO:0000256" key="4">
    <source>
        <dbReference type="ARBA" id="ARBA00023004"/>
    </source>
</evidence>
<dbReference type="InterPro" id="IPR036010">
    <property type="entry name" value="2Fe-2S_ferredoxin-like_sf"/>
</dbReference>
<protein>
    <recommendedName>
        <fullName evidence="8">Alpha-tubulin N-acetyltransferase</fullName>
        <shortName evidence="8">Alpha-TAT</shortName>
        <shortName evidence="8">TAT</shortName>
        <ecNumber evidence="8">2.3.1.108</ecNumber>
    </recommendedName>
    <alternativeName>
        <fullName evidence="8">Acetyltransferase mec-17 homolog</fullName>
    </alternativeName>
</protein>
<dbReference type="GO" id="GO:0070507">
    <property type="term" value="P:regulation of microtubule cytoskeleton organization"/>
    <property type="evidence" value="ECO:0007669"/>
    <property type="project" value="UniProtKB-UniRule"/>
</dbReference>
<dbReference type="Pfam" id="PF00111">
    <property type="entry name" value="Fer2"/>
    <property type="match status" value="1"/>
</dbReference>
<keyword evidence="4" id="KW-0408">Iron</keyword>
<dbReference type="InterPro" id="IPR012675">
    <property type="entry name" value="Beta-grasp_dom_sf"/>
</dbReference>
<evidence type="ECO:0000313" key="9">
    <source>
        <dbReference type="EnsemblMetazoa" id="PPA11733.1"/>
    </source>
</evidence>
<evidence type="ECO:0000313" key="10">
    <source>
        <dbReference type="Proteomes" id="UP000005239"/>
    </source>
</evidence>
<sequence length="513" mass="57788">MVSLMISRINRSLILARPVQTIRSFTYTPRSLHGDFEWQRATGERMITPVIPLHPVSRPELISENGLGGSLCLKIVEYSNWHLSQSLAGSIIHSVKDPKSEEDVVNITYVLRDGSERVIKGKVGDNCMYLAHRYNIELEGACEASCACSTCHVYVDTHSDKLDDPKEEEDDMLDQAPVVRPNSRLACQITLSKDMDGIRLTLPPITRNFYVDGHMDSSFLSFILYPFSLLTSSFYLEMEVEADLRPILGSSLVRLDSMRIKQIHPSFVSGPSCFSSRNHLVYSTLDQLAILASQAANLKGPLTSCEKLVNSDHVVYLKWGYDEERSVSILLGYAKIGHKNLFLNDMEQKTYEGSMLCLLDFYVHYAEQRQGHGKEIFDYILQMEKIQPYQIALDNPTVTLLAFMHSKYSLSRPIWQNTNFVVFPEMFTALNSTKSPNGQKAPDGWWRPSTPRRFGGGSNETRWLDSAISGHPSKGHAMSCPVDADQTTEGTLANRANQARARKAHILSSKPLW</sequence>
<dbReference type="InterPro" id="IPR038746">
    <property type="entry name" value="Atat"/>
</dbReference>
<name>A0A2A6BYP9_PRIPA</name>
<evidence type="ECO:0000256" key="3">
    <source>
        <dbReference type="ARBA" id="ARBA00022723"/>
    </source>
</evidence>
<evidence type="ECO:0000256" key="2">
    <source>
        <dbReference type="ARBA" id="ARBA00022714"/>
    </source>
</evidence>
<dbReference type="PROSITE" id="PS51730">
    <property type="entry name" value="GNAT_ATAT"/>
    <property type="match status" value="1"/>
</dbReference>
<dbReference type="Pfam" id="PF05301">
    <property type="entry name" value="Acetyltransf_16"/>
    <property type="match status" value="1"/>
</dbReference>
<dbReference type="PANTHER" id="PTHR12327:SF0">
    <property type="entry name" value="ALPHA-TUBULIN N-ACETYLTRANSFERASE 1"/>
    <property type="match status" value="1"/>
</dbReference>
<dbReference type="PROSITE" id="PS51085">
    <property type="entry name" value="2FE2S_FER_2"/>
    <property type="match status" value="1"/>
</dbReference>
<evidence type="ECO:0000256" key="5">
    <source>
        <dbReference type="ARBA" id="ARBA00023014"/>
    </source>
</evidence>
<evidence type="ECO:0000256" key="8">
    <source>
        <dbReference type="HAMAP-Rule" id="MF_03130"/>
    </source>
</evidence>
<dbReference type="Proteomes" id="UP000005239">
    <property type="component" value="Unassembled WGS sequence"/>
</dbReference>
<evidence type="ECO:0000256" key="6">
    <source>
        <dbReference type="ARBA" id="ARBA00023315"/>
    </source>
</evidence>
<dbReference type="GO" id="GO:0140647">
    <property type="term" value="P:P450-containing electron transport chain"/>
    <property type="evidence" value="ECO:0007669"/>
    <property type="project" value="InterPro"/>
</dbReference>
<dbReference type="InterPro" id="IPR001055">
    <property type="entry name" value="Adrenodoxin-like"/>
</dbReference>
<dbReference type="GO" id="GO:0048666">
    <property type="term" value="P:neuron development"/>
    <property type="evidence" value="ECO:0007669"/>
    <property type="project" value="UniProtKB-UniRule"/>
</dbReference>
<keyword evidence="3" id="KW-0479">Metal-binding</keyword>
<dbReference type="GO" id="GO:0005874">
    <property type="term" value="C:microtubule"/>
    <property type="evidence" value="ECO:0007669"/>
    <property type="project" value="InterPro"/>
</dbReference>
<comment type="catalytic activity">
    <reaction evidence="8">
        <text>L-lysyl-[alpha-tubulin] + acetyl-CoA = N(6)-acetyl-L-lysyl-[alpha-tubulin] + CoA + H(+)</text>
        <dbReference type="Rhea" id="RHEA:15277"/>
        <dbReference type="Rhea" id="RHEA-COMP:11278"/>
        <dbReference type="Rhea" id="RHEA-COMP:11279"/>
        <dbReference type="ChEBI" id="CHEBI:15378"/>
        <dbReference type="ChEBI" id="CHEBI:29969"/>
        <dbReference type="ChEBI" id="CHEBI:57287"/>
        <dbReference type="ChEBI" id="CHEBI:57288"/>
        <dbReference type="ChEBI" id="CHEBI:61930"/>
        <dbReference type="EC" id="2.3.1.108"/>
    </reaction>
</comment>
<keyword evidence="5" id="KW-0411">Iron-sulfur</keyword>
<comment type="similarity">
    <text evidence="8">Belongs to the acetyltransferase ATAT1 family.</text>
</comment>
<comment type="cofactor">
    <cofactor evidence="7">
        <name>[2Fe-2S] cluster</name>
        <dbReference type="ChEBI" id="CHEBI:190135"/>
    </cofactor>
</comment>
<dbReference type="Gene3D" id="3.10.20.30">
    <property type="match status" value="1"/>
</dbReference>
<comment type="function">
    <text evidence="8">Specifically acetylates 'Lys-40' in alpha-tubulin on the lumenal side of microtubules. Promotes microtubule destabilization and accelerates microtubule dynamics; this activity may be independent of acetylation activity. Acetylates alpha-tubulin with a slow enzymatic rate, due to a catalytic site that is not optimized for acetyl transfer. Enters the microtubule through each end and diffuses quickly throughout the lumen of microtubules. Acetylates only long/old microtubules because of its slow acetylation rate since it does not have time to act on dynamically unstable microtubules before the enzyme is released.</text>
</comment>
<dbReference type="GO" id="GO:0051537">
    <property type="term" value="F:2 iron, 2 sulfur cluster binding"/>
    <property type="evidence" value="ECO:0007669"/>
    <property type="project" value="UniProtKB-KW"/>
</dbReference>
<reference evidence="10" key="1">
    <citation type="journal article" date="2008" name="Nat. Genet.">
        <title>The Pristionchus pacificus genome provides a unique perspective on nematode lifestyle and parasitism.</title>
        <authorList>
            <person name="Dieterich C."/>
            <person name="Clifton S.W."/>
            <person name="Schuster L.N."/>
            <person name="Chinwalla A."/>
            <person name="Delehaunty K."/>
            <person name="Dinkelacker I."/>
            <person name="Fulton L."/>
            <person name="Fulton R."/>
            <person name="Godfrey J."/>
            <person name="Minx P."/>
            <person name="Mitreva M."/>
            <person name="Roeseler W."/>
            <person name="Tian H."/>
            <person name="Witte H."/>
            <person name="Yang S.P."/>
            <person name="Wilson R.K."/>
            <person name="Sommer R.J."/>
        </authorList>
    </citation>
    <scope>NUCLEOTIDE SEQUENCE [LARGE SCALE GENOMIC DNA]</scope>
    <source>
        <strain evidence="10">PS312</strain>
    </source>
</reference>
<keyword evidence="10" id="KW-1185">Reference proteome</keyword>
<keyword evidence="6 8" id="KW-0012">Acyltransferase</keyword>
<evidence type="ECO:0000256" key="7">
    <source>
        <dbReference type="ARBA" id="ARBA00034078"/>
    </source>
</evidence>
<dbReference type="PRINTS" id="PR00355">
    <property type="entry name" value="ADRENODOXIN"/>
</dbReference>
<dbReference type="GO" id="GO:0019799">
    <property type="term" value="F:tubulin N-acetyltransferase activity"/>
    <property type="evidence" value="ECO:0000318"/>
    <property type="project" value="GO_Central"/>
</dbReference>
<dbReference type="PROSITE" id="PS00814">
    <property type="entry name" value="ADX"/>
    <property type="match status" value="1"/>
</dbReference>
<dbReference type="AlphaFoldDB" id="A0A2A6BYP9"/>
<dbReference type="HAMAP" id="MF_03130">
    <property type="entry name" value="mec17"/>
    <property type="match status" value="1"/>
</dbReference>
<keyword evidence="2" id="KW-0001">2Fe-2S</keyword>
<dbReference type="SUPFAM" id="SSF54292">
    <property type="entry name" value="2Fe-2S ferredoxin-like"/>
    <property type="match status" value="1"/>
</dbReference>
<dbReference type="InterPro" id="IPR007965">
    <property type="entry name" value="GNAT_ATAT"/>
</dbReference>
<organism evidence="9 10">
    <name type="scientific">Pristionchus pacificus</name>
    <name type="common">Parasitic nematode worm</name>
    <dbReference type="NCBI Taxonomy" id="54126"/>
    <lineage>
        <taxon>Eukaryota</taxon>
        <taxon>Metazoa</taxon>
        <taxon>Ecdysozoa</taxon>
        <taxon>Nematoda</taxon>
        <taxon>Chromadorea</taxon>
        <taxon>Rhabditida</taxon>
        <taxon>Rhabditina</taxon>
        <taxon>Diplogasteromorpha</taxon>
        <taxon>Diplogasteroidea</taxon>
        <taxon>Neodiplogasteridae</taxon>
        <taxon>Pristionchus</taxon>
    </lineage>
</organism>
<dbReference type="EnsemblMetazoa" id="PPA11733.1">
    <property type="protein sequence ID" value="PPA11733.1"/>
    <property type="gene ID" value="WBGene00101287"/>
</dbReference>
<accession>A0A2A6BYP9</accession>
<accession>A0A8R1UA20</accession>
<proteinExistence type="inferred from homology"/>
<dbReference type="EC" id="2.3.1.108" evidence="8"/>
<feature type="binding site" evidence="8">
    <location>
        <begin position="361"/>
        <end position="374"/>
    </location>
    <ligand>
        <name>acetyl-CoA</name>
        <dbReference type="ChEBI" id="CHEBI:57288"/>
    </ligand>
</feature>
<dbReference type="InterPro" id="IPR001041">
    <property type="entry name" value="2Fe-2S_ferredoxin-type"/>
</dbReference>
<dbReference type="InterPro" id="IPR018298">
    <property type="entry name" value="Adrenodoxin_Fe-S_BS"/>
</dbReference>
<dbReference type="CDD" id="cd00207">
    <property type="entry name" value="fer2"/>
    <property type="match status" value="1"/>
</dbReference>
<dbReference type="Gene3D" id="3.40.630.30">
    <property type="match status" value="1"/>
</dbReference>